<comment type="caution">
    <text evidence="1">The sequence shown here is derived from an EMBL/GenBank/DDBJ whole genome shotgun (WGS) entry which is preliminary data.</text>
</comment>
<evidence type="ECO:0000313" key="2">
    <source>
        <dbReference type="Proteomes" id="UP000692954"/>
    </source>
</evidence>
<dbReference type="OrthoDB" id="293105at2759"/>
<dbReference type="EMBL" id="CAJJDN010000037">
    <property type="protein sequence ID" value="CAD8078457.1"/>
    <property type="molecule type" value="Genomic_DNA"/>
</dbReference>
<proteinExistence type="predicted"/>
<gene>
    <name evidence="1" type="ORF">PSON_ATCC_30995.1.T0370318</name>
</gene>
<protein>
    <submittedName>
        <fullName evidence="1">Uncharacterized protein</fullName>
    </submittedName>
</protein>
<dbReference type="AlphaFoldDB" id="A0A8S1MDQ1"/>
<keyword evidence="2" id="KW-1185">Reference proteome</keyword>
<accession>A0A8S1MDQ1</accession>
<name>A0A8S1MDQ1_9CILI</name>
<organism evidence="1 2">
    <name type="scientific">Paramecium sonneborni</name>
    <dbReference type="NCBI Taxonomy" id="65129"/>
    <lineage>
        <taxon>Eukaryota</taxon>
        <taxon>Sar</taxon>
        <taxon>Alveolata</taxon>
        <taxon>Ciliophora</taxon>
        <taxon>Intramacronucleata</taxon>
        <taxon>Oligohymenophorea</taxon>
        <taxon>Peniculida</taxon>
        <taxon>Parameciidae</taxon>
        <taxon>Paramecium</taxon>
    </lineage>
</organism>
<sequence>MDLEEQQRILSPNHQLLINEILQTHQFQSVYKMCHKIDNSLFKNCSQPLMNIKNQIQKIQKHNYSFQDVKQQKVLNIMNEQLKTENIRQEMIDLILEKKPFPKIFQFIELNNMNQFEIIYCEKLQKYLIEAQFHHQYINIASFQFDSKQQINSNCNDKEIIIETIELLNQNMHQIINLQIMKINDYYWIRNIFQKQQSKQFKGLNEIISQKMEYLYESIQNHLIVLQNNRNRQIKQPFIIYEIMKILLYFANQKDMIIPDLLLNLGYKSKYDQFNFKYRQIICHSNLTFLNQLIELPELKDIVHILNIPDNMQGEQQHKEYQEYYIHEIYSFFRFIKYITIDEVILTQLQILFKKLNDYREKLTIIYDNQQFKGLISRLKLLYKSEINSQQQPDNEKFNKTQINYILIVQLLSEIKIFTLTTQNNKIDDEQIQKMQNYNDASDFDDDNEEFKIFQQEIQKTVWSPKDYKYVNIFKYFINQMNLYKIPFPTLLTIVQFYNYKFTINCIKTTQEELHKNQQYIRFLFRLLAKHFKRDQKISLREQLVNLQVDKIIKWPKCIQQQTILINENKHLLKDELKEIMKNKCFQKFYTEMIEANETNELRKEILENLNDIFNYMQTIQ</sequence>
<evidence type="ECO:0000313" key="1">
    <source>
        <dbReference type="EMBL" id="CAD8078457.1"/>
    </source>
</evidence>
<reference evidence="1" key="1">
    <citation type="submission" date="2021-01" db="EMBL/GenBank/DDBJ databases">
        <authorList>
            <consortium name="Genoscope - CEA"/>
            <person name="William W."/>
        </authorList>
    </citation>
    <scope>NUCLEOTIDE SEQUENCE</scope>
</reference>
<dbReference type="Proteomes" id="UP000692954">
    <property type="component" value="Unassembled WGS sequence"/>
</dbReference>